<gene>
    <name evidence="1" type="ORF">Q604_UNBC18617G0001</name>
</gene>
<dbReference type="AlphaFoldDB" id="W1WKW6"/>
<accession>W1WKW6</accession>
<sequence length="78" mass="8849">SSSIPVFTLQGGFDVKKLHGIYKIMMTIMVKTAGKGLANKQDRTQEEDQMLEMMLHGGKYVDEKNLKAILDWYGKRGE</sequence>
<comment type="caution">
    <text evidence="1">The sequence shown here is derived from an EMBL/GenBank/DDBJ whole genome shotgun (WGS) entry which is preliminary data.</text>
</comment>
<reference evidence="1" key="1">
    <citation type="submission" date="2013-12" db="EMBL/GenBank/DDBJ databases">
        <title>A Varibaculum cambriense genome reconstructed from a premature infant gut community with otherwise low bacterial novelty that shifts toward anaerobic metabolism during the third week of life.</title>
        <authorList>
            <person name="Brown C.T."/>
            <person name="Sharon I."/>
            <person name="Thomas B.C."/>
            <person name="Castelle C.J."/>
            <person name="Morowitz M.J."/>
            <person name="Banfield J.F."/>
        </authorList>
    </citation>
    <scope>NUCLEOTIDE SEQUENCE</scope>
</reference>
<evidence type="ECO:0000313" key="1">
    <source>
        <dbReference type="EMBL" id="ETJ18541.1"/>
    </source>
</evidence>
<organism evidence="1">
    <name type="scientific">human gut metagenome</name>
    <dbReference type="NCBI Taxonomy" id="408170"/>
    <lineage>
        <taxon>unclassified sequences</taxon>
        <taxon>metagenomes</taxon>
        <taxon>organismal metagenomes</taxon>
    </lineage>
</organism>
<proteinExistence type="predicted"/>
<protein>
    <submittedName>
        <fullName evidence="1">Uncharacterized protein</fullName>
    </submittedName>
</protein>
<feature type="non-terminal residue" evidence="1">
    <location>
        <position position="1"/>
    </location>
</feature>
<dbReference type="EMBL" id="AZMM01018617">
    <property type="protein sequence ID" value="ETJ18541.1"/>
    <property type="molecule type" value="Genomic_DNA"/>
</dbReference>
<name>W1WKW6_9ZZZZ</name>